<evidence type="ECO:0000313" key="2">
    <source>
        <dbReference type="Proteomes" id="UP001152888"/>
    </source>
</evidence>
<name>A0A9P0L2V8_ACAOB</name>
<proteinExistence type="predicted"/>
<dbReference type="EMBL" id="CAKOFQ010007002">
    <property type="protein sequence ID" value="CAH1986603.1"/>
    <property type="molecule type" value="Genomic_DNA"/>
</dbReference>
<evidence type="ECO:0000313" key="1">
    <source>
        <dbReference type="EMBL" id="CAH1986603.1"/>
    </source>
</evidence>
<dbReference type="AlphaFoldDB" id="A0A9P0L2V8"/>
<organism evidence="1 2">
    <name type="scientific">Acanthoscelides obtectus</name>
    <name type="common">Bean weevil</name>
    <name type="synonym">Bruchus obtectus</name>
    <dbReference type="NCBI Taxonomy" id="200917"/>
    <lineage>
        <taxon>Eukaryota</taxon>
        <taxon>Metazoa</taxon>
        <taxon>Ecdysozoa</taxon>
        <taxon>Arthropoda</taxon>
        <taxon>Hexapoda</taxon>
        <taxon>Insecta</taxon>
        <taxon>Pterygota</taxon>
        <taxon>Neoptera</taxon>
        <taxon>Endopterygota</taxon>
        <taxon>Coleoptera</taxon>
        <taxon>Polyphaga</taxon>
        <taxon>Cucujiformia</taxon>
        <taxon>Chrysomeloidea</taxon>
        <taxon>Chrysomelidae</taxon>
        <taxon>Bruchinae</taxon>
        <taxon>Bruchini</taxon>
        <taxon>Acanthoscelides</taxon>
    </lineage>
</organism>
<comment type="caution">
    <text evidence="1">The sequence shown here is derived from an EMBL/GenBank/DDBJ whole genome shotgun (WGS) entry which is preliminary data.</text>
</comment>
<sequence>MVMVKFYLVVRELRDFLIIICYHFSNRDLIITVILRRKFEMSLEIILIHQTEKFLGSTDVCKKGEKSVSSPEYYIFAKNNICTYHISSCLSCL</sequence>
<protein>
    <submittedName>
        <fullName evidence="1">Uncharacterized protein</fullName>
    </submittedName>
</protein>
<accession>A0A9P0L2V8</accession>
<reference evidence="1" key="1">
    <citation type="submission" date="2022-03" db="EMBL/GenBank/DDBJ databases">
        <authorList>
            <person name="Sayadi A."/>
        </authorList>
    </citation>
    <scope>NUCLEOTIDE SEQUENCE</scope>
</reference>
<gene>
    <name evidence="1" type="ORF">ACAOBT_LOCUS17343</name>
</gene>
<keyword evidence="2" id="KW-1185">Reference proteome</keyword>
<dbReference type="Proteomes" id="UP001152888">
    <property type="component" value="Unassembled WGS sequence"/>
</dbReference>